<dbReference type="InterPro" id="IPR038721">
    <property type="entry name" value="IS701-like_DDE_dom"/>
</dbReference>
<dbReference type="Proteomes" id="UP000516230">
    <property type="component" value="Chromosome"/>
</dbReference>
<dbReference type="KEGG" id="sgj:IAG43_00695"/>
<sequence>MASETGHSAVPDESAFQQAFLTEVFGSLHRVEQRRWAGAYLEGLLHSPGKKTPRNMARTDGLPPAAAHGLHQFVNASTWAWEPVRRRLALWVAASTVPHAWTVAELLVPKRGEHSVGVHRVTDPATGRAVNAQRAVGLFLVTDAHCHPVDWSLVLDGVWDRDRDRRLRARIPADETARTAGAHVVGHVAGVTAHPLMPRLPWALDLTRGHDAGEVLAGLVRHTADLVCEVDPGQVVVSGHHAPTVTTVGGLFDQRRARRPYVVTRDMADGRHRAVTVHTYADTVRLPRRQGGGEASGAHRFRLLEVVDPASRQPARYWLTGPGGRSAEKVLLAMRGRAGLQAALAALRERFGVLDFEGRSFPGWHHHMTMASAAYVYHHLRGGPEAAPARAAG</sequence>
<evidence type="ECO:0000259" key="1">
    <source>
        <dbReference type="Pfam" id="PF13546"/>
    </source>
</evidence>
<dbReference type="PANTHER" id="PTHR33627:SF1">
    <property type="entry name" value="TRANSPOSASE"/>
    <property type="match status" value="1"/>
</dbReference>
<accession>A0A7H0HM16</accession>
<dbReference type="EMBL" id="CP060825">
    <property type="protein sequence ID" value="QNP61582.1"/>
    <property type="molecule type" value="Genomic_DNA"/>
</dbReference>
<organism evidence="2 3">
    <name type="scientific">Streptomyces genisteinicus</name>
    <dbReference type="NCBI Taxonomy" id="2768068"/>
    <lineage>
        <taxon>Bacteria</taxon>
        <taxon>Bacillati</taxon>
        <taxon>Actinomycetota</taxon>
        <taxon>Actinomycetes</taxon>
        <taxon>Kitasatosporales</taxon>
        <taxon>Streptomycetaceae</taxon>
        <taxon>Streptomyces</taxon>
    </lineage>
</organism>
<evidence type="ECO:0000313" key="2">
    <source>
        <dbReference type="EMBL" id="QNP61582.1"/>
    </source>
</evidence>
<gene>
    <name evidence="2" type="ORF">IAG43_00695</name>
</gene>
<keyword evidence="3" id="KW-1185">Reference proteome</keyword>
<dbReference type="InterPro" id="IPR039365">
    <property type="entry name" value="IS701-like"/>
</dbReference>
<dbReference type="Pfam" id="PF13546">
    <property type="entry name" value="DDE_5"/>
    <property type="match status" value="1"/>
</dbReference>
<evidence type="ECO:0000313" key="3">
    <source>
        <dbReference type="Proteomes" id="UP000516230"/>
    </source>
</evidence>
<protein>
    <submittedName>
        <fullName evidence="2">Transposase</fullName>
    </submittedName>
</protein>
<dbReference type="RefSeq" id="WP_187738789.1">
    <property type="nucleotide sequence ID" value="NZ_CP060825.1"/>
</dbReference>
<name>A0A7H0HM16_9ACTN</name>
<proteinExistence type="predicted"/>
<feature type="domain" description="Transposase IS701-like DDE" evidence="1">
    <location>
        <begin position="24"/>
        <end position="185"/>
    </location>
</feature>
<dbReference type="PANTHER" id="PTHR33627">
    <property type="entry name" value="TRANSPOSASE"/>
    <property type="match status" value="1"/>
</dbReference>
<reference evidence="2 3" key="1">
    <citation type="submission" date="2020-08" db="EMBL/GenBank/DDBJ databases">
        <title>A novel species.</title>
        <authorList>
            <person name="Gao J."/>
        </authorList>
    </citation>
    <scope>NUCLEOTIDE SEQUENCE [LARGE SCALE GENOMIC DNA]</scope>
    <source>
        <strain evidence="2 3">CRPJ-33</strain>
    </source>
</reference>
<dbReference type="AlphaFoldDB" id="A0A7H0HM16"/>